<gene>
    <name evidence="5" type="ORF">AMST5_03500</name>
</gene>
<evidence type="ECO:0000256" key="1">
    <source>
        <dbReference type="ARBA" id="ARBA00004370"/>
    </source>
</evidence>
<dbReference type="Pfam" id="PF13505">
    <property type="entry name" value="OMP_b-brl"/>
    <property type="match status" value="2"/>
</dbReference>
<feature type="domain" description="Outer membrane protein beta-barrel" evidence="4">
    <location>
        <begin position="287"/>
        <end position="491"/>
    </location>
</feature>
<evidence type="ECO:0000259" key="4">
    <source>
        <dbReference type="Pfam" id="PF13505"/>
    </source>
</evidence>
<protein>
    <recommendedName>
        <fullName evidence="4">Outer membrane protein beta-barrel domain-containing protein</fullName>
    </recommendedName>
</protein>
<name>A0AA48M203_9ZZZZ</name>
<dbReference type="GO" id="GO:0016020">
    <property type="term" value="C:membrane"/>
    <property type="evidence" value="ECO:0007669"/>
    <property type="project" value="UniProtKB-SubCell"/>
</dbReference>
<dbReference type="InterPro" id="IPR027385">
    <property type="entry name" value="Beta-barrel_OMP"/>
</dbReference>
<accession>A0AA48M203</accession>
<dbReference type="PANTHER" id="PTHR34001:SF3">
    <property type="entry name" value="BLL7405 PROTEIN"/>
    <property type="match status" value="1"/>
</dbReference>
<dbReference type="InterPro" id="IPR051692">
    <property type="entry name" value="OMP-like"/>
</dbReference>
<feature type="domain" description="Outer membrane protein beta-barrel" evidence="4">
    <location>
        <begin position="58"/>
        <end position="256"/>
    </location>
</feature>
<dbReference type="PANTHER" id="PTHR34001">
    <property type="entry name" value="BLL7405 PROTEIN"/>
    <property type="match status" value="1"/>
</dbReference>
<keyword evidence="2" id="KW-0732">Signal</keyword>
<evidence type="ECO:0000256" key="2">
    <source>
        <dbReference type="ARBA" id="ARBA00022729"/>
    </source>
</evidence>
<dbReference type="InterPro" id="IPR011250">
    <property type="entry name" value="OMP/PagP_B-barrel"/>
</dbReference>
<dbReference type="EMBL" id="OY288114">
    <property type="protein sequence ID" value="CAJ0884179.1"/>
    <property type="molecule type" value="Genomic_DNA"/>
</dbReference>
<evidence type="ECO:0000256" key="3">
    <source>
        <dbReference type="ARBA" id="ARBA00023136"/>
    </source>
</evidence>
<keyword evidence="3" id="KW-0472">Membrane</keyword>
<evidence type="ECO:0000313" key="5">
    <source>
        <dbReference type="EMBL" id="CAJ0884179.1"/>
    </source>
</evidence>
<organism evidence="5">
    <name type="scientific">freshwater sediment metagenome</name>
    <dbReference type="NCBI Taxonomy" id="556182"/>
    <lineage>
        <taxon>unclassified sequences</taxon>
        <taxon>metagenomes</taxon>
        <taxon>ecological metagenomes</taxon>
    </lineage>
</organism>
<sequence length="495" mass="50861">MVKNAVSACFVSLAAITAAPTTLAADLPARKEPPPVVAAPVFTWTGFHLGYNRGYGGGVYEASAGLAAPPYGWATQTSDRASGWITGLQAGYDRQFGNNVVLGVETDLQWSDIQASHQEATATSDPSLAAVVNTSQSLEWFGTTRARLGYSSGRLLPYVTGGVAYGETSVKSVQALPGFVLGVSQRSTGVGWAAGAGLDVALSDRISARAEYLYLQLPGAAGLAAGVTPTIPALAGSYRTGTTEAHLVRGGLNYRFAGFNDLMPATPQGDLLDTIKGILFQDPTLDWSGVYGGVSAGYGGGALNLLTSASTPGFARATNLNDRSGGAIAGAQIGYQRQIANRFVLGVESDAQWSGVTASHQEAAFALNGVAAGASYGMDWFGTTRARLGLARGSSLTFVTGGVAYGGVSVSGTQAGALLPGDGRTQFGWTLGSGTEYALTDKLSLKADYLYVSLNGVSGQGLAFAPAPVAGSYATGRLVTQVTRVGLNWRFGSSR</sequence>
<dbReference type="SUPFAM" id="SSF56925">
    <property type="entry name" value="OMPA-like"/>
    <property type="match status" value="2"/>
</dbReference>
<proteinExistence type="predicted"/>
<dbReference type="Gene3D" id="2.40.160.20">
    <property type="match status" value="2"/>
</dbReference>
<comment type="subcellular location">
    <subcellularLocation>
        <location evidence="1">Membrane</location>
    </subcellularLocation>
</comment>
<dbReference type="AlphaFoldDB" id="A0AA48M203"/>
<reference evidence="5" key="1">
    <citation type="submission" date="2023-07" db="EMBL/GenBank/DDBJ databases">
        <authorList>
            <person name="Pelsma A.J. K."/>
        </authorList>
    </citation>
    <scope>NUCLEOTIDE SEQUENCE</scope>
</reference>